<keyword evidence="3" id="KW-0598">Phosphotransferase system</keyword>
<keyword evidence="6" id="KW-1185">Reference proteome</keyword>
<comment type="subcellular location">
    <subcellularLocation>
        <location evidence="1">Cytoplasm</location>
    </subcellularLocation>
</comment>
<dbReference type="OrthoDB" id="9809047at2"/>
<dbReference type="GO" id="GO:0009401">
    <property type="term" value="P:phosphoenolpyruvate-dependent sugar phosphotransferase system"/>
    <property type="evidence" value="ECO:0007669"/>
    <property type="project" value="UniProtKB-KW"/>
</dbReference>
<dbReference type="EMBL" id="AP019400">
    <property type="protein sequence ID" value="BBI36369.1"/>
    <property type="molecule type" value="Genomic_DNA"/>
</dbReference>
<dbReference type="InterPro" id="IPR050399">
    <property type="entry name" value="HPr"/>
</dbReference>
<evidence type="ECO:0000256" key="3">
    <source>
        <dbReference type="ARBA" id="ARBA00022683"/>
    </source>
</evidence>
<organism evidence="5 6">
    <name type="scientific">Cohnella abietis</name>
    <dbReference type="NCBI Taxonomy" id="2507935"/>
    <lineage>
        <taxon>Bacteria</taxon>
        <taxon>Bacillati</taxon>
        <taxon>Bacillota</taxon>
        <taxon>Bacilli</taxon>
        <taxon>Bacillales</taxon>
        <taxon>Paenibacillaceae</taxon>
        <taxon>Cohnella</taxon>
    </lineage>
</organism>
<accession>A0A3T1DE51</accession>
<dbReference type="KEGG" id="cohn:KCTCHS21_57680"/>
<dbReference type="PANTHER" id="PTHR33705:SF2">
    <property type="entry name" value="PHOSPHOCARRIER PROTEIN NPR"/>
    <property type="match status" value="1"/>
</dbReference>
<dbReference type="PRINTS" id="PR00107">
    <property type="entry name" value="PHOSPHOCPHPR"/>
</dbReference>
<dbReference type="Proteomes" id="UP000289856">
    <property type="component" value="Chromosome"/>
</dbReference>
<evidence type="ECO:0000259" key="4">
    <source>
        <dbReference type="PROSITE" id="PS51350"/>
    </source>
</evidence>
<sequence>MISKNFTIINPTGFHVRPTKAFVQVASEFPCKINVTNKGKTVNGKSSLSMLTLGIASQDEITLEIDGEKEEEAMEHLGHLLTQIYE</sequence>
<reference evidence="5 6" key="1">
    <citation type="submission" date="2019-01" db="EMBL/GenBank/DDBJ databases">
        <title>Complete genome sequence of Cohnella hallensis HS21 isolated from Korean fir (Abies koreana) rhizospheric soil.</title>
        <authorList>
            <person name="Jiang L."/>
            <person name="Kang S.W."/>
            <person name="Kim S."/>
            <person name="Jung J."/>
            <person name="Kim C.Y."/>
            <person name="Kim D.H."/>
            <person name="Kim S.W."/>
            <person name="Lee J."/>
        </authorList>
    </citation>
    <scope>NUCLEOTIDE SEQUENCE [LARGE SCALE GENOMIC DNA]</scope>
    <source>
        <strain evidence="5 6">HS21</strain>
    </source>
</reference>
<evidence type="ECO:0000313" key="6">
    <source>
        <dbReference type="Proteomes" id="UP000289856"/>
    </source>
</evidence>
<dbReference type="InterPro" id="IPR035895">
    <property type="entry name" value="HPr-like_sf"/>
</dbReference>
<dbReference type="PANTHER" id="PTHR33705">
    <property type="entry name" value="PHOSPHOCARRIER PROTEIN HPR"/>
    <property type="match status" value="1"/>
</dbReference>
<evidence type="ECO:0000313" key="5">
    <source>
        <dbReference type="EMBL" id="BBI36369.1"/>
    </source>
</evidence>
<dbReference type="Pfam" id="PF00381">
    <property type="entry name" value="PTS-HPr"/>
    <property type="match status" value="1"/>
</dbReference>
<dbReference type="AlphaFoldDB" id="A0A3T1DE51"/>
<dbReference type="GO" id="GO:0005737">
    <property type="term" value="C:cytoplasm"/>
    <property type="evidence" value="ECO:0007669"/>
    <property type="project" value="UniProtKB-SubCell"/>
</dbReference>
<evidence type="ECO:0000256" key="2">
    <source>
        <dbReference type="ARBA" id="ARBA00022490"/>
    </source>
</evidence>
<dbReference type="PROSITE" id="PS51350">
    <property type="entry name" value="PTS_HPR_DOM"/>
    <property type="match status" value="1"/>
</dbReference>
<evidence type="ECO:0000256" key="1">
    <source>
        <dbReference type="ARBA" id="ARBA00004496"/>
    </source>
</evidence>
<dbReference type="InterPro" id="IPR000032">
    <property type="entry name" value="HPr-like"/>
</dbReference>
<feature type="domain" description="HPr" evidence="4">
    <location>
        <begin position="1"/>
        <end position="86"/>
    </location>
</feature>
<dbReference type="NCBIfam" id="TIGR01003">
    <property type="entry name" value="PTS_HPr_family"/>
    <property type="match status" value="1"/>
</dbReference>
<dbReference type="SUPFAM" id="SSF55594">
    <property type="entry name" value="HPr-like"/>
    <property type="match status" value="1"/>
</dbReference>
<dbReference type="Gene3D" id="3.30.1340.10">
    <property type="entry name" value="HPr-like"/>
    <property type="match status" value="1"/>
</dbReference>
<protein>
    <submittedName>
        <fullName evidence="5">Phosphocarrier protein HPr</fullName>
    </submittedName>
</protein>
<proteinExistence type="predicted"/>
<name>A0A3T1DE51_9BACL</name>
<dbReference type="RefSeq" id="WP_130615792.1">
    <property type="nucleotide sequence ID" value="NZ_AP019400.1"/>
</dbReference>
<gene>
    <name evidence="5" type="primary">fruB</name>
    <name evidence="5" type="ORF">KCTCHS21_57680</name>
</gene>
<keyword evidence="2" id="KW-0963">Cytoplasm</keyword>